<evidence type="ECO:0000259" key="1">
    <source>
        <dbReference type="Pfam" id="PF05448"/>
    </source>
</evidence>
<dbReference type="PANTHER" id="PTHR40111:SF1">
    <property type="entry name" value="CEPHALOSPORIN-C DEACETYLASE"/>
    <property type="match status" value="1"/>
</dbReference>
<gene>
    <name evidence="2" type="ORF">P4R38_00695</name>
</gene>
<dbReference type="InterPro" id="IPR008391">
    <property type="entry name" value="AXE1_dom"/>
</dbReference>
<dbReference type="Gene3D" id="3.40.50.1820">
    <property type="entry name" value="alpha/beta hydrolase"/>
    <property type="match status" value="1"/>
</dbReference>
<dbReference type="InterPro" id="IPR029058">
    <property type="entry name" value="AB_hydrolase_fold"/>
</dbReference>
<dbReference type="EMBL" id="JAROAV010000002">
    <property type="protein sequence ID" value="MDF8262760.1"/>
    <property type="molecule type" value="Genomic_DNA"/>
</dbReference>
<dbReference type="Pfam" id="PF05448">
    <property type="entry name" value="AXE1"/>
    <property type="match status" value="1"/>
</dbReference>
<dbReference type="Proteomes" id="UP001528912">
    <property type="component" value="Unassembled WGS sequence"/>
</dbReference>
<dbReference type="SUPFAM" id="SSF53474">
    <property type="entry name" value="alpha/beta-Hydrolases"/>
    <property type="match status" value="1"/>
</dbReference>
<protein>
    <submittedName>
        <fullName evidence="2">Acetylxylan esterase</fullName>
    </submittedName>
</protein>
<accession>A0ABT6C1W7</accession>
<sequence>MPHYDLPLPELETYAPPRHEPADFAEFWAKTLAGAREHDLDVTGRPAAAYLRTVAVRDVSFAGFGDHRIGAWHLRPREASGDVPTVVQFLGYGDGRGTPVDWLMWPAAGFAVLVVDTRGQGARARRAGLTGDPGGSDNAHVEGFLTKGVLDPDDYYYRRVYTDGVRAVEAARTLPGTDAGHVAVAGTSQGGAIALGVSGLAPELVDAAIVHVPFLCDVRRAVTIADRAPYAELLAFLRTHRGAAEQALRTIDHVDGTTLAAHATAPALFSVALMDQICPPSGVYAAYHHYAGPKSLDVYPYNDHEGGAADADIASVQWLQELWS</sequence>
<reference evidence="2 3" key="1">
    <citation type="submission" date="2023-03" db="EMBL/GenBank/DDBJ databases">
        <title>YIM 133296 draft genome.</title>
        <authorList>
            <person name="Xiong L."/>
        </authorList>
    </citation>
    <scope>NUCLEOTIDE SEQUENCE [LARGE SCALE GENOMIC DNA]</scope>
    <source>
        <strain evidence="2 3">YIM 133296</strain>
    </source>
</reference>
<keyword evidence="3" id="KW-1185">Reference proteome</keyword>
<organism evidence="2 3">
    <name type="scientific">Luteipulveratus flavus</name>
    <dbReference type="NCBI Taxonomy" id="3031728"/>
    <lineage>
        <taxon>Bacteria</taxon>
        <taxon>Bacillati</taxon>
        <taxon>Actinomycetota</taxon>
        <taxon>Actinomycetes</taxon>
        <taxon>Micrococcales</taxon>
        <taxon>Dermacoccaceae</taxon>
        <taxon>Luteipulveratus</taxon>
    </lineage>
</organism>
<evidence type="ECO:0000313" key="2">
    <source>
        <dbReference type="EMBL" id="MDF8262760.1"/>
    </source>
</evidence>
<dbReference type="RefSeq" id="WP_277190538.1">
    <property type="nucleotide sequence ID" value="NZ_JAROAV010000002.1"/>
</dbReference>
<feature type="domain" description="Acetyl xylan esterase" evidence="1">
    <location>
        <begin position="1"/>
        <end position="321"/>
    </location>
</feature>
<proteinExistence type="predicted"/>
<dbReference type="InterPro" id="IPR039069">
    <property type="entry name" value="CE7"/>
</dbReference>
<dbReference type="PANTHER" id="PTHR40111">
    <property type="entry name" value="CEPHALOSPORIN-C DEACETYLASE"/>
    <property type="match status" value="1"/>
</dbReference>
<evidence type="ECO:0000313" key="3">
    <source>
        <dbReference type="Proteomes" id="UP001528912"/>
    </source>
</evidence>
<comment type="caution">
    <text evidence="2">The sequence shown here is derived from an EMBL/GenBank/DDBJ whole genome shotgun (WGS) entry which is preliminary data.</text>
</comment>
<name>A0ABT6C1W7_9MICO</name>